<dbReference type="RefSeq" id="WP_320004206.1">
    <property type="nucleotide sequence ID" value="NZ_JAUHJS010000004.1"/>
</dbReference>
<feature type="binding site" evidence="6">
    <location>
        <position position="168"/>
    </location>
    <ligand>
        <name>S-adenosyl-L-methionine</name>
        <dbReference type="ChEBI" id="CHEBI:59789"/>
    </ligand>
</feature>
<dbReference type="EMBL" id="JAUHJS010000004">
    <property type="protein sequence ID" value="MDN4165676.1"/>
    <property type="molecule type" value="Genomic_DNA"/>
</dbReference>
<comment type="subcellular location">
    <subcellularLocation>
        <location evidence="6">Cytoplasm</location>
    </subcellularLocation>
</comment>
<dbReference type="CDD" id="cd02440">
    <property type="entry name" value="AdoMet_MTases"/>
    <property type="match status" value="1"/>
</dbReference>
<dbReference type="HAMAP" id="MF_00735">
    <property type="entry name" value="Methyltr_PrmA"/>
    <property type="match status" value="1"/>
</dbReference>
<evidence type="ECO:0000256" key="3">
    <source>
        <dbReference type="ARBA" id="ARBA00022603"/>
    </source>
</evidence>
<evidence type="ECO:0000313" key="7">
    <source>
        <dbReference type="EMBL" id="MDN4165676.1"/>
    </source>
</evidence>
<dbReference type="InterPro" id="IPR029063">
    <property type="entry name" value="SAM-dependent_MTases_sf"/>
</dbReference>
<comment type="function">
    <text evidence="6">Methylates ribosomal protein L11.</text>
</comment>
<gene>
    <name evidence="6 7" type="primary">prmA</name>
    <name evidence="7" type="ORF">QWY31_09190</name>
</gene>
<evidence type="ECO:0000256" key="1">
    <source>
        <dbReference type="ARBA" id="ARBA00009741"/>
    </source>
</evidence>
<keyword evidence="8" id="KW-1185">Reference proteome</keyword>
<proteinExistence type="inferred from homology"/>
<evidence type="ECO:0000256" key="6">
    <source>
        <dbReference type="HAMAP-Rule" id="MF_00735"/>
    </source>
</evidence>
<comment type="catalytic activity">
    <reaction evidence="6">
        <text>L-lysyl-[protein] + 3 S-adenosyl-L-methionine = N(6),N(6),N(6)-trimethyl-L-lysyl-[protein] + 3 S-adenosyl-L-homocysteine + 3 H(+)</text>
        <dbReference type="Rhea" id="RHEA:54192"/>
        <dbReference type="Rhea" id="RHEA-COMP:9752"/>
        <dbReference type="Rhea" id="RHEA-COMP:13826"/>
        <dbReference type="ChEBI" id="CHEBI:15378"/>
        <dbReference type="ChEBI" id="CHEBI:29969"/>
        <dbReference type="ChEBI" id="CHEBI:57856"/>
        <dbReference type="ChEBI" id="CHEBI:59789"/>
        <dbReference type="ChEBI" id="CHEBI:61961"/>
    </reaction>
</comment>
<dbReference type="SUPFAM" id="SSF53335">
    <property type="entry name" value="S-adenosyl-L-methionine-dependent methyltransferases"/>
    <property type="match status" value="1"/>
</dbReference>
<evidence type="ECO:0000313" key="8">
    <source>
        <dbReference type="Proteomes" id="UP001168552"/>
    </source>
</evidence>
<dbReference type="GO" id="GO:0005840">
    <property type="term" value="C:ribosome"/>
    <property type="evidence" value="ECO:0007669"/>
    <property type="project" value="UniProtKB-KW"/>
</dbReference>
<dbReference type="PANTHER" id="PTHR43648">
    <property type="entry name" value="ELECTRON TRANSFER FLAVOPROTEIN BETA SUBUNIT LYSINE METHYLTRANSFERASE"/>
    <property type="match status" value="1"/>
</dbReference>
<keyword evidence="7" id="KW-0687">Ribonucleoprotein</keyword>
<dbReference type="InterPro" id="IPR004498">
    <property type="entry name" value="Ribosomal_PrmA_MeTrfase"/>
</dbReference>
<comment type="similarity">
    <text evidence="1 6">Belongs to the methyltransferase superfamily. PrmA family.</text>
</comment>
<feature type="binding site" evidence="6">
    <location>
        <position position="146"/>
    </location>
    <ligand>
        <name>S-adenosyl-L-methionine</name>
        <dbReference type="ChEBI" id="CHEBI:59789"/>
    </ligand>
</feature>
<protein>
    <recommendedName>
        <fullName evidence="6">Ribosomal protein L11 methyltransferase</fullName>
        <shortName evidence="6">L11 Mtase</shortName>
        <ecNumber evidence="6">2.1.1.-</ecNumber>
    </recommendedName>
</protein>
<dbReference type="InterPro" id="IPR050078">
    <property type="entry name" value="Ribosomal_L11_MeTrfase_PrmA"/>
</dbReference>
<dbReference type="PANTHER" id="PTHR43648:SF1">
    <property type="entry name" value="ELECTRON TRANSFER FLAVOPROTEIN BETA SUBUNIT LYSINE METHYLTRANSFERASE"/>
    <property type="match status" value="1"/>
</dbReference>
<keyword evidence="7" id="KW-0689">Ribosomal protein</keyword>
<keyword evidence="5 6" id="KW-0949">S-adenosyl-L-methionine</keyword>
<evidence type="ECO:0000256" key="2">
    <source>
        <dbReference type="ARBA" id="ARBA00022490"/>
    </source>
</evidence>
<dbReference type="GO" id="GO:0032259">
    <property type="term" value="P:methylation"/>
    <property type="evidence" value="ECO:0007669"/>
    <property type="project" value="UniProtKB-KW"/>
</dbReference>
<dbReference type="EC" id="2.1.1.-" evidence="6"/>
<feature type="binding site" evidence="6">
    <location>
        <position position="125"/>
    </location>
    <ligand>
        <name>S-adenosyl-L-methionine</name>
        <dbReference type="ChEBI" id="CHEBI:59789"/>
    </ligand>
</feature>
<organism evidence="7 8">
    <name type="scientific">Shiella aurantiaca</name>
    <dbReference type="NCBI Taxonomy" id="3058365"/>
    <lineage>
        <taxon>Bacteria</taxon>
        <taxon>Pseudomonadati</taxon>
        <taxon>Bacteroidota</taxon>
        <taxon>Cytophagia</taxon>
        <taxon>Cytophagales</taxon>
        <taxon>Shiellaceae</taxon>
        <taxon>Shiella</taxon>
    </lineage>
</organism>
<sequence length="275" mass="30885">MDFIEVKVQCHPEYTDFLIAELGEIEFNSFVENEEGFDAYIEEALFSEEALKEVFGRYAEAKVQYTFALQPKVNWNEEWEKNYDPIDVDGQCYIRATFHAPRPEFPLEIVIVPKMSFGTGHHQTTWQMVKHQMAINHQGKRVLDVGCGTAILALVAAKLGASYVEGFDIDQWSVENSLENAALNGFNQLVVKQGTIAEVKPQGPFDIILANINRNVLLAEIPIYTELIGAGGQLLLSGFYEQDIADIQQKAESCGLTLQNSSTRDKWAALVFQKA</sequence>
<comment type="caution">
    <text evidence="7">The sequence shown here is derived from an EMBL/GenBank/DDBJ whole genome shotgun (WGS) entry which is preliminary data.</text>
</comment>
<dbReference type="Pfam" id="PF06325">
    <property type="entry name" value="PrmA"/>
    <property type="match status" value="1"/>
</dbReference>
<dbReference type="PIRSF" id="PIRSF000401">
    <property type="entry name" value="RPL11_MTase"/>
    <property type="match status" value="1"/>
</dbReference>
<name>A0ABT8F5E2_9BACT</name>
<reference evidence="7" key="1">
    <citation type="submission" date="2023-06" db="EMBL/GenBank/DDBJ databases">
        <title>Cytophagales bacterium Strain LB-30, isolated from soil.</title>
        <authorList>
            <person name="Liu B."/>
        </authorList>
    </citation>
    <scope>NUCLEOTIDE SEQUENCE</scope>
    <source>
        <strain evidence="7">LB-30</strain>
    </source>
</reference>
<accession>A0ABT8F5E2</accession>
<evidence type="ECO:0000256" key="5">
    <source>
        <dbReference type="ARBA" id="ARBA00022691"/>
    </source>
</evidence>
<dbReference type="NCBIfam" id="NF001785">
    <property type="entry name" value="PRK00517.2-2"/>
    <property type="match status" value="1"/>
</dbReference>
<dbReference type="Proteomes" id="UP001168552">
    <property type="component" value="Unassembled WGS sequence"/>
</dbReference>
<feature type="binding site" evidence="6">
    <location>
        <position position="211"/>
    </location>
    <ligand>
        <name>S-adenosyl-L-methionine</name>
        <dbReference type="ChEBI" id="CHEBI:59789"/>
    </ligand>
</feature>
<keyword evidence="4 6" id="KW-0808">Transferase</keyword>
<dbReference type="GO" id="GO:0008168">
    <property type="term" value="F:methyltransferase activity"/>
    <property type="evidence" value="ECO:0007669"/>
    <property type="project" value="UniProtKB-KW"/>
</dbReference>
<dbReference type="Gene3D" id="3.40.50.150">
    <property type="entry name" value="Vaccinia Virus protein VP39"/>
    <property type="match status" value="1"/>
</dbReference>
<evidence type="ECO:0000256" key="4">
    <source>
        <dbReference type="ARBA" id="ARBA00022679"/>
    </source>
</evidence>
<keyword evidence="3 6" id="KW-0489">Methyltransferase</keyword>
<keyword evidence="2 6" id="KW-0963">Cytoplasm</keyword>